<dbReference type="InterPro" id="IPR009057">
    <property type="entry name" value="Homeodomain-like_sf"/>
</dbReference>
<dbReference type="Gene3D" id="1.10.357.10">
    <property type="entry name" value="Tetracycline Repressor, domain 2"/>
    <property type="match status" value="1"/>
</dbReference>
<organism evidence="5 8">
    <name type="scientific">Teichococcus wenyumeiae</name>
    <dbReference type="NCBI Taxonomy" id="2478470"/>
    <lineage>
        <taxon>Bacteria</taxon>
        <taxon>Pseudomonadati</taxon>
        <taxon>Pseudomonadota</taxon>
        <taxon>Alphaproteobacteria</taxon>
        <taxon>Acetobacterales</taxon>
        <taxon>Roseomonadaceae</taxon>
        <taxon>Roseomonas</taxon>
    </lineage>
</organism>
<evidence type="ECO:0000313" key="8">
    <source>
        <dbReference type="Proteomes" id="UP000278036"/>
    </source>
</evidence>
<dbReference type="RefSeq" id="WP_120639402.1">
    <property type="nucleotide sequence ID" value="NZ_RAQU01000109.1"/>
</dbReference>
<reference evidence="5 8" key="1">
    <citation type="submission" date="2018-09" db="EMBL/GenBank/DDBJ databases">
        <title>Roseomonas sp. nov., isolated from feces of Tibetan antelopes in the Qinghai-Tibet plateau, China.</title>
        <authorList>
            <person name="Tian Z."/>
        </authorList>
    </citation>
    <scope>NUCLEOTIDE SEQUENCE [LARGE SCALE GENOMIC DNA]</scope>
    <source>
        <strain evidence="6 7">Z23</strain>
        <strain evidence="5 8">Z24</strain>
    </source>
</reference>
<dbReference type="AlphaFoldDB" id="A0A3A9JHC8"/>
<dbReference type="PROSITE" id="PS50977">
    <property type="entry name" value="HTH_TETR_2"/>
    <property type="match status" value="1"/>
</dbReference>
<dbReference type="Pfam" id="PF00440">
    <property type="entry name" value="TetR_N"/>
    <property type="match status" value="1"/>
</dbReference>
<comment type="caution">
    <text evidence="5">The sequence shown here is derived from an EMBL/GenBank/DDBJ whole genome shotgun (WGS) entry which is preliminary data.</text>
</comment>
<keyword evidence="1 2" id="KW-0238">DNA-binding</keyword>
<accession>A0A3A9JHC8</accession>
<feature type="DNA-binding region" description="H-T-H motif" evidence="2">
    <location>
        <begin position="31"/>
        <end position="50"/>
    </location>
</feature>
<keyword evidence="7" id="KW-1185">Reference proteome</keyword>
<dbReference type="OrthoDB" id="9805134at2"/>
<protein>
    <submittedName>
        <fullName evidence="6">TetR family transcriptional regulator</fullName>
    </submittedName>
    <submittedName>
        <fullName evidence="5">TetR/AcrR family transcriptional regulator</fullName>
    </submittedName>
</protein>
<dbReference type="InterPro" id="IPR041479">
    <property type="entry name" value="TetR_CgmR_C"/>
</dbReference>
<evidence type="ECO:0000259" key="4">
    <source>
        <dbReference type="PROSITE" id="PS50977"/>
    </source>
</evidence>
<feature type="region of interest" description="Disordered" evidence="3">
    <location>
        <begin position="185"/>
        <end position="211"/>
    </location>
</feature>
<evidence type="ECO:0000256" key="3">
    <source>
        <dbReference type="SAM" id="MobiDB-lite"/>
    </source>
</evidence>
<evidence type="ECO:0000256" key="2">
    <source>
        <dbReference type="PROSITE-ProRule" id="PRU00335"/>
    </source>
</evidence>
<evidence type="ECO:0000313" key="6">
    <source>
        <dbReference type="EMBL" id="RMI15520.1"/>
    </source>
</evidence>
<dbReference type="Proteomes" id="UP000274097">
    <property type="component" value="Unassembled WGS sequence"/>
</dbReference>
<dbReference type="InParanoid" id="A0A3A9JHC8"/>
<feature type="compositionally biased region" description="Basic residues" evidence="3">
    <location>
        <begin position="202"/>
        <end position="211"/>
    </location>
</feature>
<evidence type="ECO:0000313" key="5">
    <source>
        <dbReference type="EMBL" id="RKK03026.1"/>
    </source>
</evidence>
<name>A0A3A9JHC8_9PROT</name>
<dbReference type="Pfam" id="PF17937">
    <property type="entry name" value="TetR_C_28"/>
    <property type="match status" value="1"/>
</dbReference>
<dbReference type="Proteomes" id="UP000278036">
    <property type="component" value="Unassembled WGS sequence"/>
</dbReference>
<sequence>MDNPTRSRRSRAAALEAALIIIERDGSGRLTLDAMARECGISKGGIMHQFRTKDAVLRALLELQRTYFSDFTRDYLLEVGEDTQDALLHAEIATAREAITMQRSVAFALLGAVAEDHSLLDVERSNAAAKITKIRSTSKDPDAATIKWLAAKGMAFSNLLGICPFTPEEREHVFDLLLQPAELAEENKPAQPAVEGKPPRPAQRRKRSKSC</sequence>
<proteinExistence type="predicted"/>
<feature type="domain" description="HTH tetR-type" evidence="4">
    <location>
        <begin position="8"/>
        <end position="68"/>
    </location>
</feature>
<dbReference type="GO" id="GO:0003677">
    <property type="term" value="F:DNA binding"/>
    <property type="evidence" value="ECO:0007669"/>
    <property type="project" value="UniProtKB-UniRule"/>
</dbReference>
<dbReference type="EMBL" id="RFLX01000052">
    <property type="protein sequence ID" value="RMI15520.1"/>
    <property type="molecule type" value="Genomic_DNA"/>
</dbReference>
<evidence type="ECO:0000313" key="7">
    <source>
        <dbReference type="Proteomes" id="UP000274097"/>
    </source>
</evidence>
<gene>
    <name evidence="5" type="ORF">D6Z83_16630</name>
    <name evidence="6" type="ORF">EBE87_25380</name>
</gene>
<dbReference type="SUPFAM" id="SSF46689">
    <property type="entry name" value="Homeodomain-like"/>
    <property type="match status" value="1"/>
</dbReference>
<evidence type="ECO:0000256" key="1">
    <source>
        <dbReference type="ARBA" id="ARBA00023125"/>
    </source>
</evidence>
<dbReference type="InterPro" id="IPR001647">
    <property type="entry name" value="HTH_TetR"/>
</dbReference>
<dbReference type="EMBL" id="RAQU01000109">
    <property type="protein sequence ID" value="RKK03026.1"/>
    <property type="molecule type" value="Genomic_DNA"/>
</dbReference>